<accession>A0A8T2C1G9</accession>
<keyword evidence="1" id="KW-0175">Coiled coil</keyword>
<gene>
    <name evidence="3" type="ORF">ISN45_Aa01g026850</name>
</gene>
<evidence type="ECO:0000313" key="4">
    <source>
        <dbReference type="Proteomes" id="UP000694240"/>
    </source>
</evidence>
<name>A0A8T2C1G9_9BRAS</name>
<dbReference type="EMBL" id="JAEFBK010000006">
    <property type="protein sequence ID" value="KAG7593898.1"/>
    <property type="molecule type" value="Genomic_DNA"/>
</dbReference>
<feature type="compositionally biased region" description="Basic and acidic residues" evidence="2">
    <location>
        <begin position="164"/>
        <end position="183"/>
    </location>
</feature>
<feature type="coiled-coil region" evidence="1">
    <location>
        <begin position="245"/>
        <end position="295"/>
    </location>
</feature>
<keyword evidence="4" id="KW-1185">Reference proteome</keyword>
<proteinExistence type="predicted"/>
<dbReference type="AlphaFoldDB" id="A0A8T2C1G9"/>
<feature type="region of interest" description="Disordered" evidence="2">
    <location>
        <begin position="156"/>
        <end position="183"/>
    </location>
</feature>
<evidence type="ECO:0000313" key="3">
    <source>
        <dbReference type="EMBL" id="KAG7593898.1"/>
    </source>
</evidence>
<evidence type="ECO:0000256" key="1">
    <source>
        <dbReference type="SAM" id="Coils"/>
    </source>
</evidence>
<reference evidence="3 4" key="1">
    <citation type="submission" date="2020-12" db="EMBL/GenBank/DDBJ databases">
        <title>Concerted genomic and epigenomic changes stabilize Arabidopsis allopolyploids.</title>
        <authorList>
            <person name="Chen Z."/>
        </authorList>
    </citation>
    <scope>NUCLEOTIDE SEQUENCE [LARGE SCALE GENOMIC DNA]</scope>
    <source>
        <strain evidence="3">Allo738</strain>
        <tissue evidence="3">Leaf</tissue>
    </source>
</reference>
<comment type="caution">
    <text evidence="3">The sequence shown here is derived from an EMBL/GenBank/DDBJ whole genome shotgun (WGS) entry which is preliminary data.</text>
</comment>
<protein>
    <submittedName>
        <fullName evidence="3">Uncharacterized protein</fullName>
    </submittedName>
</protein>
<feature type="region of interest" description="Disordered" evidence="2">
    <location>
        <begin position="417"/>
        <end position="436"/>
    </location>
</feature>
<dbReference type="Proteomes" id="UP000694240">
    <property type="component" value="Chromosome 6"/>
</dbReference>
<sequence length="436" mass="47683">MMPAWNDTFEDEYLAKFLPRVTMKTFPRRTVQSARVCRRDWLGYPELSCASTRGDGARVPLNWYPDTPEGDELGHSEAIGLGYQDDGLGSYKMTGSGTQGWLGCRAVSESQKLPKRRRLRKSCFGGKLQTSYSSEASLEVAAGVEATNEARDMASIAKAKGKRPRGDSSGGRRKEKRSRNEAPIYKDKMASANLIASCSGPTLAAPRPCWRPRFTVETAAGFLKAFNSMNSMVRSYDSANRKCEISRAEADAKIAEANAKVAEADAKVAEADAKVAEAAARVAEADEAKQGAEALAKAEKVERLKMAEDGLRLRSKFEAEIERLNRLFTEEKSLREKEARANAELIADLEGGKKVEEEKEEILQWKAEYGDAEDEFVRLGTELREGLKLPPASPDSVDDSFGNRSIEGVAAGVGILDQAGTNLGPEAARVPEEQDE</sequence>
<evidence type="ECO:0000256" key="2">
    <source>
        <dbReference type="SAM" id="MobiDB-lite"/>
    </source>
</evidence>
<organism evidence="3 4">
    <name type="scientific">Arabidopsis thaliana x Arabidopsis arenosa</name>
    <dbReference type="NCBI Taxonomy" id="1240361"/>
    <lineage>
        <taxon>Eukaryota</taxon>
        <taxon>Viridiplantae</taxon>
        <taxon>Streptophyta</taxon>
        <taxon>Embryophyta</taxon>
        <taxon>Tracheophyta</taxon>
        <taxon>Spermatophyta</taxon>
        <taxon>Magnoliopsida</taxon>
        <taxon>eudicotyledons</taxon>
        <taxon>Gunneridae</taxon>
        <taxon>Pentapetalae</taxon>
        <taxon>rosids</taxon>
        <taxon>malvids</taxon>
        <taxon>Brassicales</taxon>
        <taxon>Brassicaceae</taxon>
        <taxon>Camelineae</taxon>
        <taxon>Arabidopsis</taxon>
    </lineage>
</organism>